<reference evidence="1 2" key="1">
    <citation type="submission" date="2018-11" db="EMBL/GenBank/DDBJ databases">
        <authorList>
            <consortium name="Pathogen Informatics"/>
        </authorList>
    </citation>
    <scope>NUCLEOTIDE SEQUENCE [LARGE SCALE GENOMIC DNA]</scope>
</reference>
<sequence length="99" mass="11248">MFRSQPPGSPSTAAHSVYLIGLCLAETLRYPRRLAGHMPDFCLSERQTSLFLLSARFLPFLRDRKELSSQVVEVKRIAPVKTLNADQTYLYEFGSLNMP</sequence>
<dbReference type="Proteomes" id="UP000050761">
    <property type="component" value="Unassembled WGS sequence"/>
</dbReference>
<keyword evidence="2" id="KW-1185">Reference proteome</keyword>
<protein>
    <submittedName>
        <fullName evidence="3">Transposase</fullName>
    </submittedName>
</protein>
<evidence type="ECO:0000313" key="1">
    <source>
        <dbReference type="EMBL" id="VDP10267.1"/>
    </source>
</evidence>
<accession>A0A3P8A8E2</accession>
<reference evidence="3" key="2">
    <citation type="submission" date="2019-09" db="UniProtKB">
        <authorList>
            <consortium name="WormBaseParasite"/>
        </authorList>
    </citation>
    <scope>IDENTIFICATION</scope>
</reference>
<gene>
    <name evidence="1" type="ORF">HPBE_LOCUS17940</name>
</gene>
<evidence type="ECO:0000313" key="3">
    <source>
        <dbReference type="WBParaSite" id="HPBE_0001794101-mRNA-1"/>
    </source>
</evidence>
<proteinExistence type="predicted"/>
<dbReference type="EMBL" id="UZAH01030362">
    <property type="protein sequence ID" value="VDP10267.1"/>
    <property type="molecule type" value="Genomic_DNA"/>
</dbReference>
<evidence type="ECO:0000313" key="2">
    <source>
        <dbReference type="Proteomes" id="UP000050761"/>
    </source>
</evidence>
<accession>A0A183G7Z0</accession>
<dbReference type="WBParaSite" id="HPBE_0001794101-mRNA-1">
    <property type="protein sequence ID" value="HPBE_0001794101-mRNA-1"/>
    <property type="gene ID" value="HPBE_0001794101"/>
</dbReference>
<name>A0A183G7Z0_HELPZ</name>
<dbReference type="OrthoDB" id="5779171at2759"/>
<organism evidence="2 3">
    <name type="scientific">Heligmosomoides polygyrus</name>
    <name type="common">Parasitic roundworm</name>
    <dbReference type="NCBI Taxonomy" id="6339"/>
    <lineage>
        <taxon>Eukaryota</taxon>
        <taxon>Metazoa</taxon>
        <taxon>Ecdysozoa</taxon>
        <taxon>Nematoda</taxon>
        <taxon>Chromadorea</taxon>
        <taxon>Rhabditida</taxon>
        <taxon>Rhabditina</taxon>
        <taxon>Rhabditomorpha</taxon>
        <taxon>Strongyloidea</taxon>
        <taxon>Heligmosomidae</taxon>
        <taxon>Heligmosomoides</taxon>
    </lineage>
</organism>
<dbReference type="AlphaFoldDB" id="A0A183G7Z0"/>